<protein>
    <submittedName>
        <fullName evidence="1">SFRICE_035347</fullName>
    </submittedName>
</protein>
<accession>A0A2H1VTS0</accession>
<gene>
    <name evidence="1" type="ORF">SFRICE_035347</name>
</gene>
<evidence type="ECO:0000313" key="1">
    <source>
        <dbReference type="EMBL" id="SOQ43654.1"/>
    </source>
</evidence>
<sequence>FLLCSRPLIVVNMHFKDSLEADDVTSLRSIADLAVSSKMELVFIGEFRTRSNVQSFKTCQSVLNEEIVTTVDVKATGQSSILCPGMLDSTSFNGHSGAIKTGLSHLAIPRGWSWGGPASPFCPIWAEIKVPD</sequence>
<reference evidence="1" key="1">
    <citation type="submission" date="2016-07" db="EMBL/GenBank/DDBJ databases">
        <authorList>
            <person name="Bretaudeau A."/>
        </authorList>
    </citation>
    <scope>NUCLEOTIDE SEQUENCE</scope>
    <source>
        <strain evidence="1">Rice</strain>
        <tissue evidence="1">Whole body</tissue>
    </source>
</reference>
<organism evidence="1">
    <name type="scientific">Spodoptera frugiperda</name>
    <name type="common">Fall armyworm</name>
    <dbReference type="NCBI Taxonomy" id="7108"/>
    <lineage>
        <taxon>Eukaryota</taxon>
        <taxon>Metazoa</taxon>
        <taxon>Ecdysozoa</taxon>
        <taxon>Arthropoda</taxon>
        <taxon>Hexapoda</taxon>
        <taxon>Insecta</taxon>
        <taxon>Pterygota</taxon>
        <taxon>Neoptera</taxon>
        <taxon>Endopterygota</taxon>
        <taxon>Lepidoptera</taxon>
        <taxon>Glossata</taxon>
        <taxon>Ditrysia</taxon>
        <taxon>Noctuoidea</taxon>
        <taxon>Noctuidae</taxon>
        <taxon>Amphipyrinae</taxon>
        <taxon>Spodoptera</taxon>
    </lineage>
</organism>
<proteinExistence type="predicted"/>
<name>A0A2H1VTS0_SPOFR</name>
<dbReference type="EMBL" id="ODYU01004118">
    <property type="protein sequence ID" value="SOQ43654.1"/>
    <property type="molecule type" value="Genomic_DNA"/>
</dbReference>
<dbReference type="AlphaFoldDB" id="A0A2H1VTS0"/>
<feature type="non-terminal residue" evidence="1">
    <location>
        <position position="1"/>
    </location>
</feature>